<comment type="caution">
    <text evidence="12">The sequence shown here is derived from an EMBL/GenBank/DDBJ whole genome shotgun (WGS) entry which is preliminary data.</text>
</comment>
<keyword evidence="8 9" id="KW-0472">Membrane</keyword>
<dbReference type="PANTHER" id="PTHR45939">
    <property type="entry name" value="PEROXISOMAL MEMBRANE PROTEIN PMP34-RELATED"/>
    <property type="match status" value="1"/>
</dbReference>
<keyword evidence="13" id="KW-1185">Reference proteome</keyword>
<dbReference type="InterPro" id="IPR023395">
    <property type="entry name" value="MCP_dom_sf"/>
</dbReference>
<dbReference type="GO" id="GO:0006635">
    <property type="term" value="P:fatty acid beta-oxidation"/>
    <property type="evidence" value="ECO:0007669"/>
    <property type="project" value="EnsemblFungi"/>
</dbReference>
<feature type="repeat" description="Solcar" evidence="9">
    <location>
        <begin position="209"/>
        <end position="309"/>
    </location>
</feature>
<dbReference type="Pfam" id="PF00153">
    <property type="entry name" value="Mito_carr"/>
    <property type="match status" value="3"/>
</dbReference>
<evidence type="ECO:0000313" key="13">
    <source>
        <dbReference type="Proteomes" id="UP000193944"/>
    </source>
</evidence>
<evidence type="ECO:0000256" key="5">
    <source>
        <dbReference type="ARBA" id="ARBA00022737"/>
    </source>
</evidence>
<dbReference type="InterPro" id="IPR002067">
    <property type="entry name" value="MCP"/>
</dbReference>
<proteinExistence type="inferred from homology"/>
<gene>
    <name evidence="12" type="ORF">BCR32DRAFT_237811</name>
</gene>
<evidence type="ECO:0000256" key="4">
    <source>
        <dbReference type="ARBA" id="ARBA00022692"/>
    </source>
</evidence>
<evidence type="ECO:0000256" key="1">
    <source>
        <dbReference type="ARBA" id="ARBA00004225"/>
    </source>
</evidence>
<evidence type="ECO:0000256" key="10">
    <source>
        <dbReference type="RuleBase" id="RU000488"/>
    </source>
</evidence>
<keyword evidence="3 10" id="KW-0813">Transport</keyword>
<name>A0A1Y1WDT0_9FUNG</name>
<dbReference type="Gene3D" id="1.50.40.10">
    <property type="entry name" value="Mitochondrial carrier domain"/>
    <property type="match status" value="1"/>
</dbReference>
<keyword evidence="6 11" id="KW-1133">Transmembrane helix</keyword>
<dbReference type="PRINTS" id="PR00926">
    <property type="entry name" value="MITOCARRIER"/>
</dbReference>
<dbReference type="PANTHER" id="PTHR45939:SF1">
    <property type="entry name" value="MITOCHONDRIAL THIAMINE PYROPHOSPHATE CARRIER 1-RELATED"/>
    <property type="match status" value="1"/>
</dbReference>
<feature type="repeat" description="Solcar" evidence="9">
    <location>
        <begin position="111"/>
        <end position="195"/>
    </location>
</feature>
<evidence type="ECO:0000256" key="7">
    <source>
        <dbReference type="ARBA" id="ARBA00023128"/>
    </source>
</evidence>
<evidence type="ECO:0000313" key="12">
    <source>
        <dbReference type="EMBL" id="ORX71683.1"/>
    </source>
</evidence>
<protein>
    <submittedName>
        <fullName evidence="12">Mitochondrial carrier</fullName>
    </submittedName>
</protein>
<dbReference type="GO" id="GO:0031966">
    <property type="term" value="C:mitochondrial membrane"/>
    <property type="evidence" value="ECO:0007669"/>
    <property type="project" value="UniProtKB-SubCell"/>
</dbReference>
<reference evidence="12 13" key="2">
    <citation type="submission" date="2016-08" db="EMBL/GenBank/DDBJ databases">
        <title>Pervasive Adenine N6-methylation of Active Genes in Fungi.</title>
        <authorList>
            <consortium name="DOE Joint Genome Institute"/>
            <person name="Mondo S.J."/>
            <person name="Dannebaum R.O."/>
            <person name="Kuo R.C."/>
            <person name="Labutti K."/>
            <person name="Haridas S."/>
            <person name="Kuo A."/>
            <person name="Salamov A."/>
            <person name="Ahrendt S.R."/>
            <person name="Lipzen A."/>
            <person name="Sullivan W."/>
            <person name="Andreopoulos W.B."/>
            <person name="Clum A."/>
            <person name="Lindquist E."/>
            <person name="Daum C."/>
            <person name="Ramamoorthy G.K."/>
            <person name="Gryganskyi A."/>
            <person name="Culley D."/>
            <person name="Magnuson J.K."/>
            <person name="James T.Y."/>
            <person name="O'Malley M.A."/>
            <person name="Stajich J.E."/>
            <person name="Spatafora J.W."/>
            <person name="Visel A."/>
            <person name="Grigoriev I.V."/>
        </authorList>
    </citation>
    <scope>NUCLEOTIDE SEQUENCE [LARGE SCALE GENOMIC DNA]</scope>
    <source>
        <strain evidence="12 13">S4</strain>
    </source>
</reference>
<evidence type="ECO:0000256" key="2">
    <source>
        <dbReference type="ARBA" id="ARBA00006375"/>
    </source>
</evidence>
<evidence type="ECO:0000256" key="3">
    <source>
        <dbReference type="ARBA" id="ARBA00022448"/>
    </source>
</evidence>
<dbReference type="GO" id="GO:0015217">
    <property type="term" value="F:ADP transmembrane transporter activity"/>
    <property type="evidence" value="ECO:0007669"/>
    <property type="project" value="TreeGrafter"/>
</dbReference>
<feature type="repeat" description="Solcar" evidence="9">
    <location>
        <begin position="5"/>
        <end position="98"/>
    </location>
</feature>
<sequence>MAYRLSPFENAIAGSVSSAFANTITYPLDIAKTRLQVQTHSQDEKDESKLYKGTLDCLQRMIKEEGLDGLYSGLFSSLFGTVASSFAYFFWYSLVKKGYYKHKPEALQKPLSMKVELSLGAVAGIVSHLCTLPISVVTTRQQTTAPENRKNFLNTIVEVVKDDGITGLWKGLKPSVMLTMNPAITYSVFERIKSGVLENRKNAGKKMELRSGEVFVIGAFAKTVATIVTYPLIMAKIKLQWKPTKKENETEEERKDRLQKTYSGIIDVLKKSYKSNGIPGLYQGMQAQILKAVLTQAILFVSKEKLNLYTYYAICYLKQHVAARPKPDATSTTPLISVESKL</sequence>
<comment type="subcellular location">
    <subcellularLocation>
        <location evidence="1">Mitochondrion membrane</location>
        <topology evidence="1">Multi-pass membrane protein</topology>
    </subcellularLocation>
</comment>
<dbReference type="InterPro" id="IPR018108">
    <property type="entry name" value="MCP_transmembrane"/>
</dbReference>
<keyword evidence="4 9" id="KW-0812">Transmembrane</keyword>
<dbReference type="AlphaFoldDB" id="A0A1Y1WDT0"/>
<dbReference type="Proteomes" id="UP000193944">
    <property type="component" value="Unassembled WGS sequence"/>
</dbReference>
<feature type="transmembrane region" description="Helical" evidence="11">
    <location>
        <begin position="214"/>
        <end position="233"/>
    </location>
</feature>
<organism evidence="12 13">
    <name type="scientific">Anaeromyces robustus</name>
    <dbReference type="NCBI Taxonomy" id="1754192"/>
    <lineage>
        <taxon>Eukaryota</taxon>
        <taxon>Fungi</taxon>
        <taxon>Fungi incertae sedis</taxon>
        <taxon>Chytridiomycota</taxon>
        <taxon>Chytridiomycota incertae sedis</taxon>
        <taxon>Neocallimastigomycetes</taxon>
        <taxon>Neocallimastigales</taxon>
        <taxon>Neocallimastigaceae</taxon>
        <taxon>Anaeromyces</taxon>
    </lineage>
</organism>
<accession>A0A1Y1WDT0</accession>
<dbReference type="GO" id="GO:0007031">
    <property type="term" value="P:peroxisome organization"/>
    <property type="evidence" value="ECO:0007669"/>
    <property type="project" value="EnsemblFungi"/>
</dbReference>
<dbReference type="GO" id="GO:0015867">
    <property type="term" value="P:ATP transport"/>
    <property type="evidence" value="ECO:0007669"/>
    <property type="project" value="EnsemblFungi"/>
</dbReference>
<feature type="transmembrane region" description="Helical" evidence="11">
    <location>
        <begin position="70"/>
        <end position="94"/>
    </location>
</feature>
<evidence type="ECO:0000256" key="9">
    <source>
        <dbReference type="PROSITE-ProRule" id="PRU00282"/>
    </source>
</evidence>
<dbReference type="OrthoDB" id="446044at2759"/>
<evidence type="ECO:0000256" key="11">
    <source>
        <dbReference type="SAM" id="Phobius"/>
    </source>
</evidence>
<dbReference type="SUPFAM" id="SSF103506">
    <property type="entry name" value="Mitochondrial carrier"/>
    <property type="match status" value="1"/>
</dbReference>
<keyword evidence="7" id="KW-0496">Mitochondrion</keyword>
<reference evidence="12 13" key="1">
    <citation type="submission" date="2016-08" db="EMBL/GenBank/DDBJ databases">
        <title>A Parts List for Fungal Cellulosomes Revealed by Comparative Genomics.</title>
        <authorList>
            <consortium name="DOE Joint Genome Institute"/>
            <person name="Haitjema C.H."/>
            <person name="Gilmore S.P."/>
            <person name="Henske J.K."/>
            <person name="Solomon K.V."/>
            <person name="De Groot R."/>
            <person name="Kuo A."/>
            <person name="Mondo S.J."/>
            <person name="Salamov A.A."/>
            <person name="Labutti K."/>
            <person name="Zhao Z."/>
            <person name="Chiniquy J."/>
            <person name="Barry K."/>
            <person name="Brewer H.M."/>
            <person name="Purvine S.O."/>
            <person name="Wright A.T."/>
            <person name="Boxma B."/>
            <person name="Van Alen T."/>
            <person name="Hackstein J.H."/>
            <person name="Baker S.E."/>
            <person name="Grigoriev I.V."/>
            <person name="O'Malley M.A."/>
        </authorList>
    </citation>
    <scope>NUCLEOTIDE SEQUENCE [LARGE SCALE GENOMIC DNA]</scope>
    <source>
        <strain evidence="12 13">S4</strain>
    </source>
</reference>
<evidence type="ECO:0000256" key="8">
    <source>
        <dbReference type="ARBA" id="ARBA00023136"/>
    </source>
</evidence>
<dbReference type="InterPro" id="IPR052217">
    <property type="entry name" value="Mito/Peroxisomal_Carrier"/>
</dbReference>
<dbReference type="PROSITE" id="PS50920">
    <property type="entry name" value="SOLCAR"/>
    <property type="match status" value="3"/>
</dbReference>
<evidence type="ECO:0000256" key="6">
    <source>
        <dbReference type="ARBA" id="ARBA00022989"/>
    </source>
</evidence>
<dbReference type="GO" id="GO:0005778">
    <property type="term" value="C:peroxisomal membrane"/>
    <property type="evidence" value="ECO:0007669"/>
    <property type="project" value="EnsemblFungi"/>
</dbReference>
<keyword evidence="5" id="KW-0677">Repeat</keyword>
<comment type="similarity">
    <text evidence="2 10">Belongs to the mitochondrial carrier (TC 2.A.29) family.</text>
</comment>
<feature type="transmembrane region" description="Helical" evidence="11">
    <location>
        <begin position="115"/>
        <end position="136"/>
    </location>
</feature>
<dbReference type="STRING" id="1754192.A0A1Y1WDT0"/>
<dbReference type="EMBL" id="MCFG01000403">
    <property type="protein sequence ID" value="ORX71683.1"/>
    <property type="molecule type" value="Genomic_DNA"/>
</dbReference>